<comment type="pathway">
    <text evidence="4 12">Porphyrin-containing compound metabolism; protoheme biosynthesis.</text>
</comment>
<dbReference type="EMBL" id="BANR01000005">
    <property type="protein sequence ID" value="GAC48238.1"/>
    <property type="molecule type" value="Genomic_DNA"/>
</dbReference>
<evidence type="ECO:0000256" key="1">
    <source>
        <dbReference type="ARBA" id="ARBA00001755"/>
    </source>
</evidence>
<dbReference type="Gene3D" id="3.90.660.20">
    <property type="entry name" value="Protoporphyrinogen oxidase, mitochondrial, domain 2"/>
    <property type="match status" value="1"/>
</dbReference>
<dbReference type="InterPro" id="IPR002937">
    <property type="entry name" value="Amino_oxidase"/>
</dbReference>
<dbReference type="Pfam" id="PF01593">
    <property type="entry name" value="Amino_oxidase"/>
    <property type="match status" value="1"/>
</dbReference>
<dbReference type="PANTHER" id="PTHR42923:SF3">
    <property type="entry name" value="PROTOPORPHYRINOGEN OXIDASE"/>
    <property type="match status" value="1"/>
</dbReference>
<evidence type="ECO:0000256" key="12">
    <source>
        <dbReference type="RuleBase" id="RU364052"/>
    </source>
</evidence>
<comment type="similarity">
    <text evidence="5 12">Belongs to the protoporphyrinogen/coproporphyrinogen oxidase family. Coproporphyrinogen III oxidase subfamily.</text>
</comment>
<dbReference type="RefSeq" id="WP_005173052.1">
    <property type="nucleotide sequence ID" value="NZ_BANR01000005.1"/>
</dbReference>
<keyword evidence="10 12" id="KW-0560">Oxidoreductase</keyword>
<dbReference type="UniPathway" id="UPA00252"/>
<dbReference type="GO" id="GO:0006783">
    <property type="term" value="P:heme biosynthetic process"/>
    <property type="evidence" value="ECO:0007669"/>
    <property type="project" value="UniProtKB-UniRule"/>
</dbReference>
<dbReference type="eggNOG" id="COG1232">
    <property type="taxonomic scope" value="Bacteria"/>
</dbReference>
<dbReference type="SUPFAM" id="SSF54373">
    <property type="entry name" value="FAD-linked reductases, C-terminal domain"/>
    <property type="match status" value="1"/>
</dbReference>
<reference evidence="14 15" key="1">
    <citation type="submission" date="2012-12" db="EMBL/GenBank/DDBJ databases">
        <title>Whole genome shotgun sequence of Gordonia aichiensis NBRC 108223.</title>
        <authorList>
            <person name="Isaki-Nakamura S."/>
            <person name="Hosoyama A."/>
            <person name="Tsuchikane K."/>
            <person name="Ando Y."/>
            <person name="Baba S."/>
            <person name="Ohji S."/>
            <person name="Hamada M."/>
            <person name="Tamura T."/>
            <person name="Yamazoe A."/>
            <person name="Yamazaki S."/>
            <person name="Fujita N."/>
        </authorList>
    </citation>
    <scope>NUCLEOTIDE SEQUENCE [LARGE SCALE GENOMIC DNA]</scope>
    <source>
        <strain evidence="14 15">NBRC 108223</strain>
    </source>
</reference>
<comment type="catalytic activity">
    <reaction evidence="1">
        <text>coproporphyrinogen III + 3 O2 = coproporphyrin III + 3 H2O2</text>
        <dbReference type="Rhea" id="RHEA:43436"/>
        <dbReference type="ChEBI" id="CHEBI:15379"/>
        <dbReference type="ChEBI" id="CHEBI:16240"/>
        <dbReference type="ChEBI" id="CHEBI:57309"/>
        <dbReference type="ChEBI" id="CHEBI:131725"/>
        <dbReference type="EC" id="1.3.3.15"/>
    </reaction>
    <physiologicalReaction direction="left-to-right" evidence="1">
        <dbReference type="Rhea" id="RHEA:43437"/>
    </physiologicalReaction>
</comment>
<evidence type="ECO:0000259" key="13">
    <source>
        <dbReference type="Pfam" id="PF01593"/>
    </source>
</evidence>
<dbReference type="PANTHER" id="PTHR42923">
    <property type="entry name" value="PROTOPORPHYRINOGEN OXIDASE"/>
    <property type="match status" value="1"/>
</dbReference>
<gene>
    <name evidence="14" type="primary">hemG</name>
    <name evidence="14" type="ORF">GOACH_05_01060</name>
</gene>
<evidence type="ECO:0000256" key="8">
    <source>
        <dbReference type="ARBA" id="ARBA00022630"/>
    </source>
</evidence>
<comment type="subcellular location">
    <subcellularLocation>
        <location evidence="12">Cytoplasm</location>
    </subcellularLocation>
</comment>
<dbReference type="OrthoDB" id="4496419at2"/>
<evidence type="ECO:0000256" key="6">
    <source>
        <dbReference type="ARBA" id="ARBA00012402"/>
    </source>
</evidence>
<keyword evidence="12" id="KW-0963">Cytoplasm</keyword>
<evidence type="ECO:0000313" key="15">
    <source>
        <dbReference type="Proteomes" id="UP000010988"/>
    </source>
</evidence>
<feature type="domain" description="Amine oxidase" evidence="13">
    <location>
        <begin position="12"/>
        <end position="464"/>
    </location>
</feature>
<comment type="caution">
    <text evidence="14">The sequence shown here is derived from an EMBL/GenBank/DDBJ whole genome shotgun (WGS) entry which is preliminary data.</text>
</comment>
<keyword evidence="8 12" id="KW-0285">Flavoprotein</keyword>
<organism evidence="14 15">
    <name type="scientific">Gordonia aichiensis NBRC 108223</name>
    <dbReference type="NCBI Taxonomy" id="1220583"/>
    <lineage>
        <taxon>Bacteria</taxon>
        <taxon>Bacillati</taxon>
        <taxon>Actinomycetota</taxon>
        <taxon>Actinomycetes</taxon>
        <taxon>Mycobacteriales</taxon>
        <taxon>Gordoniaceae</taxon>
        <taxon>Gordonia</taxon>
    </lineage>
</organism>
<keyword evidence="15" id="KW-1185">Reference proteome</keyword>
<evidence type="ECO:0000256" key="2">
    <source>
        <dbReference type="ARBA" id="ARBA00001974"/>
    </source>
</evidence>
<dbReference type="GO" id="GO:0005737">
    <property type="term" value="C:cytoplasm"/>
    <property type="evidence" value="ECO:0007669"/>
    <property type="project" value="UniProtKB-SubCell"/>
</dbReference>
<evidence type="ECO:0000256" key="7">
    <source>
        <dbReference type="ARBA" id="ARBA00019046"/>
    </source>
</evidence>
<keyword evidence="11 12" id="KW-0350">Heme biosynthesis</keyword>
<accession>L7KKI6</accession>
<dbReference type="STRING" id="1220583.GOACH_05_01060"/>
<dbReference type="Proteomes" id="UP000010988">
    <property type="component" value="Unassembled WGS sequence"/>
</dbReference>
<evidence type="ECO:0000256" key="5">
    <source>
        <dbReference type="ARBA" id="ARBA00008310"/>
    </source>
</evidence>
<comment type="function">
    <text evidence="3 12">Involved in coproporphyrin-dependent heme b biosynthesis. Catalyzes the oxidation of coproporphyrinogen III to coproporphyrin III.</text>
</comment>
<sequence>MTIDVAVVGAGISGLTAAYRLRQRLGPDARIDVYEADERVGGILKTVDVGSPGADPIGIDVGAEAFIVRRPEALGLVTELGLADRVVSPTGRRPALWARGRLREMPRPALMGIPATPDAVADLADPGDLARMAAEPDRPFEWVPGSDISVGDLVADRFGPSVVSRSVDPMLGGVYSSLAADIGLREALPALAARLDAGASSLTEAVRELLDNPTASGPVFGTLIGGYRVLVDALSDAARPDLRFSAAVTDIRRDDGRWALLTGDQPVADASYDGVVLAAPAWMTGHMLQRAAPEVASTLRAIERAKSVVVSMTLAPHTALPDNSGVLVATGEDLRAKAFTLSSRKWAHLGQPGAAVSVRASFGRYGQPVPGEDAQPGIDGMLREWAAADLDRVCAAAGIDSVTGRIVDTVVQRWTLPRYAPGHLAAIAHAEDALPAGLALAGNAVRGVGVPACIGQAGRAVERLVAALGA</sequence>
<protein>
    <recommendedName>
        <fullName evidence="7 12">Coproporphyrinogen III oxidase</fullName>
        <ecNumber evidence="6 12">1.3.3.15</ecNumber>
    </recommendedName>
</protein>
<evidence type="ECO:0000256" key="10">
    <source>
        <dbReference type="ARBA" id="ARBA00023002"/>
    </source>
</evidence>
<dbReference type="Gene3D" id="1.10.3110.10">
    <property type="entry name" value="protoporphyrinogen ix oxidase, domain 3"/>
    <property type="match status" value="1"/>
</dbReference>
<evidence type="ECO:0000256" key="4">
    <source>
        <dbReference type="ARBA" id="ARBA00004744"/>
    </source>
</evidence>
<dbReference type="AlphaFoldDB" id="L7KKI6"/>
<dbReference type="EC" id="1.3.3.15" evidence="6 12"/>
<proteinExistence type="inferred from homology"/>
<comment type="cofactor">
    <cofactor evidence="2 12">
        <name>FAD</name>
        <dbReference type="ChEBI" id="CHEBI:57692"/>
    </cofactor>
</comment>
<dbReference type="GO" id="GO:0004729">
    <property type="term" value="F:oxygen-dependent protoporphyrinogen oxidase activity"/>
    <property type="evidence" value="ECO:0007669"/>
    <property type="project" value="UniProtKB-UniRule"/>
</dbReference>
<dbReference type="Gene3D" id="3.50.50.60">
    <property type="entry name" value="FAD/NAD(P)-binding domain"/>
    <property type="match status" value="1"/>
</dbReference>
<dbReference type="SUPFAM" id="SSF51905">
    <property type="entry name" value="FAD/NAD(P)-binding domain"/>
    <property type="match status" value="1"/>
</dbReference>
<keyword evidence="9 12" id="KW-0274">FAD</keyword>
<evidence type="ECO:0000256" key="9">
    <source>
        <dbReference type="ARBA" id="ARBA00022827"/>
    </source>
</evidence>
<dbReference type="InterPro" id="IPR036188">
    <property type="entry name" value="FAD/NAD-bd_sf"/>
</dbReference>
<dbReference type="InterPro" id="IPR004572">
    <property type="entry name" value="Protoporphyrinogen_oxidase"/>
</dbReference>
<name>L7KKI6_9ACTN</name>
<dbReference type="InterPro" id="IPR050464">
    <property type="entry name" value="Zeta_carotene_desat/Oxidored"/>
</dbReference>
<evidence type="ECO:0000256" key="11">
    <source>
        <dbReference type="ARBA" id="ARBA00023133"/>
    </source>
</evidence>
<evidence type="ECO:0000313" key="14">
    <source>
        <dbReference type="EMBL" id="GAC48238.1"/>
    </source>
</evidence>
<evidence type="ECO:0000256" key="3">
    <source>
        <dbReference type="ARBA" id="ARBA00002185"/>
    </source>
</evidence>
<dbReference type="NCBIfam" id="TIGR00562">
    <property type="entry name" value="proto_IX_ox"/>
    <property type="match status" value="1"/>
</dbReference>